<protein>
    <submittedName>
        <fullName evidence="1">RING/U-box superfamily protein</fullName>
    </submittedName>
</protein>
<evidence type="ECO:0000313" key="2">
    <source>
        <dbReference type="Proteomes" id="UP000325081"/>
    </source>
</evidence>
<proteinExistence type="predicted"/>
<organism evidence="1 2">
    <name type="scientific">Striga asiatica</name>
    <name type="common">Asiatic witchweed</name>
    <name type="synonym">Buchnera asiatica</name>
    <dbReference type="NCBI Taxonomy" id="4170"/>
    <lineage>
        <taxon>Eukaryota</taxon>
        <taxon>Viridiplantae</taxon>
        <taxon>Streptophyta</taxon>
        <taxon>Embryophyta</taxon>
        <taxon>Tracheophyta</taxon>
        <taxon>Spermatophyta</taxon>
        <taxon>Magnoliopsida</taxon>
        <taxon>eudicotyledons</taxon>
        <taxon>Gunneridae</taxon>
        <taxon>Pentapetalae</taxon>
        <taxon>asterids</taxon>
        <taxon>lamiids</taxon>
        <taxon>Lamiales</taxon>
        <taxon>Orobanchaceae</taxon>
        <taxon>Buchnereae</taxon>
        <taxon>Striga</taxon>
    </lineage>
</organism>
<dbReference type="OrthoDB" id="1742963at2759"/>
<name>A0A5A7QKM7_STRAF</name>
<evidence type="ECO:0000313" key="1">
    <source>
        <dbReference type="EMBL" id="GER45895.1"/>
    </source>
</evidence>
<gene>
    <name evidence="1" type="ORF">STAS_22881</name>
</gene>
<comment type="caution">
    <text evidence="1">The sequence shown here is derived from an EMBL/GenBank/DDBJ whole genome shotgun (WGS) entry which is preliminary data.</text>
</comment>
<dbReference type="AlphaFoldDB" id="A0A5A7QKM7"/>
<keyword evidence="2" id="KW-1185">Reference proteome</keyword>
<dbReference type="EMBL" id="BKCP01007393">
    <property type="protein sequence ID" value="GER45895.1"/>
    <property type="molecule type" value="Genomic_DNA"/>
</dbReference>
<accession>A0A5A7QKM7</accession>
<dbReference type="Proteomes" id="UP000325081">
    <property type="component" value="Unassembled WGS sequence"/>
</dbReference>
<sequence length="131" mass="14351">MECGKPELRTEIDGSLFWVKDLLLVGGVQWDTNLIRALFNVKDATKILQIKSLNPRAADHWKCSFLVKGNLQTRGLPVEKICRVCGEDVETQEHTCSCAGELGLFGRYPKSNGTECIKISCVLSNGGGLAP</sequence>
<reference evidence="2" key="1">
    <citation type="journal article" date="2019" name="Curr. Biol.">
        <title>Genome Sequence of Striga asiatica Provides Insight into the Evolution of Plant Parasitism.</title>
        <authorList>
            <person name="Yoshida S."/>
            <person name="Kim S."/>
            <person name="Wafula E.K."/>
            <person name="Tanskanen J."/>
            <person name="Kim Y.M."/>
            <person name="Honaas L."/>
            <person name="Yang Z."/>
            <person name="Spallek T."/>
            <person name="Conn C.E."/>
            <person name="Ichihashi Y."/>
            <person name="Cheong K."/>
            <person name="Cui S."/>
            <person name="Der J.P."/>
            <person name="Gundlach H."/>
            <person name="Jiao Y."/>
            <person name="Hori C."/>
            <person name="Ishida J.K."/>
            <person name="Kasahara H."/>
            <person name="Kiba T."/>
            <person name="Kim M.S."/>
            <person name="Koo N."/>
            <person name="Laohavisit A."/>
            <person name="Lee Y.H."/>
            <person name="Lumba S."/>
            <person name="McCourt P."/>
            <person name="Mortimer J.C."/>
            <person name="Mutuku J.M."/>
            <person name="Nomura T."/>
            <person name="Sasaki-Sekimoto Y."/>
            <person name="Seto Y."/>
            <person name="Wang Y."/>
            <person name="Wakatake T."/>
            <person name="Sakakibara H."/>
            <person name="Demura T."/>
            <person name="Yamaguchi S."/>
            <person name="Yoneyama K."/>
            <person name="Manabe R.I."/>
            <person name="Nelson D.C."/>
            <person name="Schulman A.H."/>
            <person name="Timko M.P."/>
            <person name="dePamphilis C.W."/>
            <person name="Choi D."/>
            <person name="Shirasu K."/>
        </authorList>
    </citation>
    <scope>NUCLEOTIDE SEQUENCE [LARGE SCALE GENOMIC DNA]</scope>
    <source>
        <strain evidence="2">cv. UVA1</strain>
    </source>
</reference>